<name>A0A1X7S6A7_ZYMT9</name>
<dbReference type="InterPro" id="IPR007249">
    <property type="entry name" value="DOP1_N"/>
</dbReference>
<dbReference type="PANTHER" id="PTHR14042:SF24">
    <property type="entry name" value="PROTEIN DOPEY-1 HOMOLOG"/>
    <property type="match status" value="1"/>
</dbReference>
<dbReference type="InterPro" id="IPR040314">
    <property type="entry name" value="DOP1"/>
</dbReference>
<feature type="compositionally biased region" description="Polar residues" evidence="7">
    <location>
        <begin position="1008"/>
        <end position="1042"/>
    </location>
</feature>
<dbReference type="InterPro" id="IPR056457">
    <property type="entry name" value="DOP1_C"/>
</dbReference>
<dbReference type="Proteomes" id="UP000215127">
    <property type="component" value="Chromosome 11"/>
</dbReference>
<evidence type="ECO:0000256" key="4">
    <source>
        <dbReference type="ARBA" id="ARBA00023034"/>
    </source>
</evidence>
<keyword evidence="4" id="KW-0333">Golgi apparatus</keyword>
<feature type="domain" description="DOP1-like C-terminal" evidence="10">
    <location>
        <begin position="1323"/>
        <end position="1803"/>
    </location>
</feature>
<dbReference type="Pfam" id="PF24597">
    <property type="entry name" value="TPR_DOP1_M"/>
    <property type="match status" value="1"/>
</dbReference>
<feature type="region of interest" description="Disordered" evidence="7">
    <location>
        <begin position="1008"/>
        <end position="1043"/>
    </location>
</feature>
<evidence type="ECO:0000259" key="9">
    <source>
        <dbReference type="Pfam" id="PF24597"/>
    </source>
</evidence>
<feature type="region of interest" description="Disordered" evidence="7">
    <location>
        <begin position="1893"/>
        <end position="1916"/>
    </location>
</feature>
<dbReference type="InterPro" id="IPR056458">
    <property type="entry name" value="TPR_DOP1_M"/>
</dbReference>
<feature type="compositionally biased region" description="Low complexity" evidence="7">
    <location>
        <begin position="1991"/>
        <end position="2004"/>
    </location>
</feature>
<feature type="domain" description="DOP1-like middle TPR" evidence="9">
    <location>
        <begin position="384"/>
        <end position="588"/>
    </location>
</feature>
<evidence type="ECO:0000256" key="7">
    <source>
        <dbReference type="SAM" id="MobiDB-lite"/>
    </source>
</evidence>
<dbReference type="Pfam" id="PF24598">
    <property type="entry name" value="DOP1_C"/>
    <property type="match status" value="1"/>
</dbReference>
<evidence type="ECO:0000259" key="8">
    <source>
        <dbReference type="Pfam" id="PF04118"/>
    </source>
</evidence>
<reference evidence="11 12" key="1">
    <citation type="submission" date="2016-06" db="EMBL/GenBank/DDBJ databases">
        <authorList>
            <person name="Kjaerup R.B."/>
            <person name="Dalgaard T.S."/>
            <person name="Juul-Madsen H.R."/>
        </authorList>
    </citation>
    <scope>NUCLEOTIDE SEQUENCE [LARGE SCALE GENOMIC DNA]</scope>
</reference>
<sequence length="2054" mass="226450">MSREAVTGRQSFSPPDSGRSTPIPRTTRKTVEGDLYKADKSLRRYAANIERALSSWEISPEEWADYIAFLGRLLKAIQNHPKDAPVLPHSDAIATRLAQCLNPALPSGVHQKSLEVYTYIFSAFGNDFLAGLLHEYLPGLTAVLSFASLSVRPGLYSLYEDHIISLPPLSLRPALKSLTLSLLPALEDETGEDFDRAFRILQSLEHAFTSDLNTDQDVDGYFWQCLFLAVVTSPTRRQGALNYLVRKLPKLPPKSTKGGREDEQTRRGAETIVSPEPGLLIRCFVCGLSDSQILIQRGFLDLLVTHLPLSCDVLQQRVGNADLDRLVTATTLVLLRRDMSLNRRLWSWFLGPEPKEEINDSRTSSPEAHHKDSHTSSANTQLRYFSSYGKSSLQRCILAMLQDHGQSKPAQRARPFRVCLSLMDRWEIGGLLVPDIFLPAMRSLYEYSLSAPSSDVTEVVRSASLFFDGVEASLIWECLLGIVRDTMSGSSPSLNGIELFRWIVGTFNVKDEEMLTVHIPIAMLYLLAYATGSPQSPKAKLQLVGAALQLLNMVPARVLQAGDSGVTNTPSETLVPDATVQDAIRDFYRDADRGGERRPPFGNAEISRQLSLRIASVLTDAYTALDMDLYSESAALFLGLLSRTSHSRPKGPQLRDTLIGAFEIAARERRILPFPVISWTISLTAALSSPPSYLTLGDIVRVQPLLTSQLWEYMSPSMPKYHVEAVKAFWQLEKLVDSGDAMTATLATLMRDMPPTMEQSQDGSAEAIRRFTVLWRHSVLSPNTATGGGRKSSSISIITDAKQAARHLDILEHPLVLVLDALASPTNPTFEVARNWLQSVASLEHVFQILLRRLNECSTAIASLESADTRSHKRDQDGLLRELDYIFHHFENLLEHGSQWTWRCLSSSFTLNEAKTDEKDGLQVLAEKCVALLCSDRHPSESLNRRLIAVLDLLFSGPVSEQLKALQLEVALLDRLMTCIKGSMSTLQGGMLRVTHLALKLRLSTTSLGDQTGEPQRASSSTRKPSVIASSQPATSASSLPQNLGPPPSLFKCLQLGFASSRKRNHLDQWLQFLADVLPMFADAIFANLLPLVECFCKELLKAHGEMVAISRKESTASATASESVIMSLLEGLEMVLDRAYQCLMVEGAGEPATKEADTKPGFFGNVAAGMFKAEGPPSRTSQANSRLTVILTFQDSIRVALKMWLWASSAADSLHFDPSSSATTSYNALKVRNKTRHLLEEIFSIEPLESLEVVMKHWCTMTEDSEASATLSVLHVMQVTRPKNVVPAVLDALCSRTNAITLPAPRQSSLTTDLSPSDVAIFLTAYLASIEDDAMDEVWPDCLTFLRDVLSNPLPHRQVLPHLLAIILLLSDKLNNTNFGEQKKMKRELGDIFQRLLAATFTTLPSGYVTEPVLQEYANGDRASRHATLEHSMTLLPVLIQVTDRLDLILETQERIATTINTITGSLISSIFRARSFPKNVGKAVLTLLVNMARKAPGAKPWKKEISDAFNDTKILSAPPELMTTGWFPAFHQWSLHDRERMPELLSRLTPPSIAGIMFGVGASAARLEADRKTQLNLRRICLLLLASPEDTYVANLRPLEEKLAELFDATPSSSPSSAIKAELFMLCRTLTVSVSPFHLAPLWPVINDKLQSALLSLLPTAKSEPQGFNNLSLFQACKLLDTLVAVSPDEFQLHEWLYISDTIDAVYQPSDFIPAALSDHLSGALASSGIDDTLLATTSNSNVAGLSPREAQRGRRWLLLGDDLNVDKDDIKALPREEFVAQVIRPFLSQLSIHAYEGVYSLDEVDREALRRNLLGDLLDGGSVAICVALVSVAAHLQAHSLQAQLQKGVQVCVCFLALPYPLCLQFQLRHSNTFQHTSFRPILHQVPRLCPQPDRNKTTTSPTKPLPRANMPLTDIDNSRLAAAFACMETEPKIDFEKFRIITGLKSVASARECLRVTKNKLKAEYGGDVANGGAVTPVKKARATPSGTPTPKRARAAATPKGKKAKAETEAPIKDEDGDEEEAQEPARKKSKSKSHEVEGAANDSDDFVL</sequence>
<proteinExistence type="inferred from homology"/>
<evidence type="ECO:0000259" key="10">
    <source>
        <dbReference type="Pfam" id="PF24598"/>
    </source>
</evidence>
<feature type="region of interest" description="Disordered" evidence="7">
    <location>
        <begin position="356"/>
        <end position="378"/>
    </location>
</feature>
<evidence type="ECO:0000313" key="12">
    <source>
        <dbReference type="Proteomes" id="UP000215127"/>
    </source>
</evidence>
<comment type="similarity">
    <text evidence="6">Belongs to the DOP1 family.</text>
</comment>
<keyword evidence="5" id="KW-0472">Membrane</keyword>
<dbReference type="STRING" id="1276538.A0A1X7S6A7"/>
<dbReference type="GO" id="GO:0005802">
    <property type="term" value="C:trans-Golgi network"/>
    <property type="evidence" value="ECO:0007669"/>
    <property type="project" value="TreeGrafter"/>
</dbReference>
<evidence type="ECO:0000256" key="3">
    <source>
        <dbReference type="ARBA" id="ARBA00022927"/>
    </source>
</evidence>
<evidence type="ECO:0000256" key="6">
    <source>
        <dbReference type="ARBA" id="ARBA00046326"/>
    </source>
</evidence>
<dbReference type="PANTHER" id="PTHR14042">
    <property type="entry name" value="DOPEY-RELATED"/>
    <property type="match status" value="1"/>
</dbReference>
<accession>A0A1X7S6A7</accession>
<feature type="compositionally biased region" description="Basic and acidic residues" evidence="7">
    <location>
        <begin position="2009"/>
        <end position="2019"/>
    </location>
</feature>
<dbReference type="GO" id="GO:0005829">
    <property type="term" value="C:cytosol"/>
    <property type="evidence" value="ECO:0007669"/>
    <property type="project" value="GOC"/>
</dbReference>
<dbReference type="GO" id="GO:0006895">
    <property type="term" value="P:Golgi to endosome transport"/>
    <property type="evidence" value="ECO:0007669"/>
    <property type="project" value="InterPro"/>
</dbReference>
<protein>
    <submittedName>
        <fullName evidence="11">Uncharacterized protein</fullName>
    </submittedName>
</protein>
<evidence type="ECO:0000256" key="2">
    <source>
        <dbReference type="ARBA" id="ARBA00022448"/>
    </source>
</evidence>
<dbReference type="EMBL" id="LT853702">
    <property type="protein sequence ID" value="SMQ55208.1"/>
    <property type="molecule type" value="Genomic_DNA"/>
</dbReference>
<feature type="domain" description="DOP1 N-terminal" evidence="8">
    <location>
        <begin position="39"/>
        <end position="353"/>
    </location>
</feature>
<evidence type="ECO:0000256" key="5">
    <source>
        <dbReference type="ARBA" id="ARBA00023136"/>
    </source>
</evidence>
<dbReference type="Pfam" id="PF04118">
    <property type="entry name" value="Dopey_N"/>
    <property type="match status" value="1"/>
</dbReference>
<dbReference type="SUPFAM" id="SSF48371">
    <property type="entry name" value="ARM repeat"/>
    <property type="match status" value="1"/>
</dbReference>
<dbReference type="GO" id="GO:0005768">
    <property type="term" value="C:endosome"/>
    <property type="evidence" value="ECO:0007669"/>
    <property type="project" value="TreeGrafter"/>
</dbReference>
<evidence type="ECO:0000256" key="1">
    <source>
        <dbReference type="ARBA" id="ARBA00004395"/>
    </source>
</evidence>
<feature type="region of interest" description="Disordered" evidence="7">
    <location>
        <begin position="1"/>
        <end position="30"/>
    </location>
</feature>
<feature type="compositionally biased region" description="Polar residues" evidence="7">
    <location>
        <begin position="8"/>
        <end position="24"/>
    </location>
</feature>
<dbReference type="GO" id="GO:0015031">
    <property type="term" value="P:protein transport"/>
    <property type="evidence" value="ECO:0007669"/>
    <property type="project" value="UniProtKB-KW"/>
</dbReference>
<feature type="region of interest" description="Disordered" evidence="7">
    <location>
        <begin position="1970"/>
        <end position="2054"/>
    </location>
</feature>
<keyword evidence="2" id="KW-0813">Transport</keyword>
<dbReference type="InterPro" id="IPR016024">
    <property type="entry name" value="ARM-type_fold"/>
</dbReference>
<keyword evidence="3" id="KW-0653">Protein transport</keyword>
<organism evidence="11 12">
    <name type="scientific">Zymoseptoria tritici (strain ST99CH_3D7)</name>
    <dbReference type="NCBI Taxonomy" id="1276538"/>
    <lineage>
        <taxon>Eukaryota</taxon>
        <taxon>Fungi</taxon>
        <taxon>Dikarya</taxon>
        <taxon>Ascomycota</taxon>
        <taxon>Pezizomycotina</taxon>
        <taxon>Dothideomycetes</taxon>
        <taxon>Dothideomycetidae</taxon>
        <taxon>Mycosphaerellales</taxon>
        <taxon>Mycosphaerellaceae</taxon>
        <taxon>Zymoseptoria</taxon>
    </lineage>
</organism>
<gene>
    <name evidence="11" type="ORF">ZT3D7_G10363</name>
</gene>
<keyword evidence="12" id="KW-1185">Reference proteome</keyword>
<comment type="subcellular location">
    <subcellularLocation>
        <location evidence="1">Golgi apparatus membrane</location>
        <topology evidence="1">Peripheral membrane protein</topology>
    </subcellularLocation>
</comment>
<dbReference type="GO" id="GO:0000139">
    <property type="term" value="C:Golgi membrane"/>
    <property type="evidence" value="ECO:0007669"/>
    <property type="project" value="UniProtKB-SubCell"/>
</dbReference>
<evidence type="ECO:0000313" key="11">
    <source>
        <dbReference type="EMBL" id="SMQ55208.1"/>
    </source>
</evidence>